<feature type="repeat" description="ANK" evidence="3">
    <location>
        <begin position="231"/>
        <end position="256"/>
    </location>
</feature>
<keyword evidence="5" id="KW-1185">Reference proteome</keyword>
<evidence type="ECO:0000256" key="2">
    <source>
        <dbReference type="ARBA" id="ARBA00023043"/>
    </source>
</evidence>
<dbReference type="SUPFAM" id="SSF81383">
    <property type="entry name" value="F-box domain"/>
    <property type="match status" value="1"/>
</dbReference>
<comment type="caution">
    <text evidence="4">The sequence shown here is derived from an EMBL/GenBank/DDBJ whole genome shotgun (WGS) entry which is preliminary data.</text>
</comment>
<dbReference type="PANTHER" id="PTHR24166">
    <property type="entry name" value="ROLLING PEBBLES, ISOFORM B"/>
    <property type="match status" value="1"/>
</dbReference>
<evidence type="ECO:0000256" key="1">
    <source>
        <dbReference type="ARBA" id="ARBA00022737"/>
    </source>
</evidence>
<dbReference type="InterPro" id="IPR036770">
    <property type="entry name" value="Ankyrin_rpt-contain_sf"/>
</dbReference>
<accession>A0A8H3W102</accession>
<dbReference type="SMART" id="SM00248">
    <property type="entry name" value="ANK"/>
    <property type="match status" value="3"/>
</dbReference>
<dbReference type="OrthoDB" id="341259at2759"/>
<feature type="repeat" description="ANK" evidence="3">
    <location>
        <begin position="174"/>
        <end position="202"/>
    </location>
</feature>
<dbReference type="PROSITE" id="PS50297">
    <property type="entry name" value="ANK_REP_REGION"/>
    <property type="match status" value="2"/>
</dbReference>
<dbReference type="InterPro" id="IPR036047">
    <property type="entry name" value="F-box-like_dom_sf"/>
</dbReference>
<dbReference type="AlphaFoldDB" id="A0A8H3W102"/>
<dbReference type="Pfam" id="PF00023">
    <property type="entry name" value="Ank"/>
    <property type="match status" value="2"/>
</dbReference>
<sequence length="429" mass="47666">MDSLSNLPPEILSGIAEALAFPDHNANLDLRSLAHLALVSRMLHGVANPVLYKHAILWDWYMLCPGRSWMSVSIRPTNSVANGARRFLHGSRAISPPDYRRLFGPPMPKKLPANRVGVLMAAALSGDLVLLSRLVAYIPHVLRPLDTARVLSAAFYVPWRCPTKRHRDPEDGQPYATLLHAAAMRGDEDMARWLLRRGVSIDPSALLDCLCPSPYMNAICTTGMWSAGGGVEPTSLHLALAHGNQAIAKLLISKGAVWDRPHSSCGGLTGLHVMAAGRMVEMMEWTIDQCHGPLRDTIARNGLIHDWPDEAGCWSLHYACFSEDVKGRSQDGEEAELSAVHMVSRLVRLGALVDTTDRAQIAQRVSDERTRIEEGPKPHWKFDNSADIEWAQRIEGWKHHEIPMPKPAVFAAQRNRWRLAWIIYRAGSV</sequence>
<dbReference type="Proteomes" id="UP000434172">
    <property type="component" value="Unassembled WGS sequence"/>
</dbReference>
<dbReference type="PROSITE" id="PS50088">
    <property type="entry name" value="ANK_REPEAT"/>
    <property type="match status" value="2"/>
</dbReference>
<reference evidence="4 5" key="1">
    <citation type="submission" date="2019-12" db="EMBL/GenBank/DDBJ databases">
        <title>A genome sequence resource for the geographically widespread anthracnose pathogen Colletotrichum asianum.</title>
        <authorList>
            <person name="Meng Y."/>
        </authorList>
    </citation>
    <scope>NUCLEOTIDE SEQUENCE [LARGE SCALE GENOMIC DNA]</scope>
    <source>
        <strain evidence="4 5">ICMP 18580</strain>
    </source>
</reference>
<name>A0A8H3W102_9PEZI</name>
<evidence type="ECO:0000313" key="4">
    <source>
        <dbReference type="EMBL" id="KAF0317955.1"/>
    </source>
</evidence>
<dbReference type="InterPro" id="IPR050889">
    <property type="entry name" value="Dendritic_Spine_Reg/Scaffold"/>
</dbReference>
<dbReference type="InterPro" id="IPR002110">
    <property type="entry name" value="Ankyrin_rpt"/>
</dbReference>
<dbReference type="CDD" id="cd09917">
    <property type="entry name" value="F-box_SF"/>
    <property type="match status" value="1"/>
</dbReference>
<evidence type="ECO:0000256" key="3">
    <source>
        <dbReference type="PROSITE-ProRule" id="PRU00023"/>
    </source>
</evidence>
<evidence type="ECO:0000313" key="5">
    <source>
        <dbReference type="Proteomes" id="UP000434172"/>
    </source>
</evidence>
<proteinExistence type="predicted"/>
<dbReference type="PANTHER" id="PTHR24166:SF48">
    <property type="entry name" value="PROTEIN VAPYRIN"/>
    <property type="match status" value="1"/>
</dbReference>
<gene>
    <name evidence="4" type="ORF">GQ607_014805</name>
</gene>
<dbReference type="Gene3D" id="1.25.40.20">
    <property type="entry name" value="Ankyrin repeat-containing domain"/>
    <property type="match status" value="1"/>
</dbReference>
<protein>
    <submittedName>
        <fullName evidence="4">Ankyrin unc44</fullName>
    </submittedName>
</protein>
<dbReference type="SUPFAM" id="SSF48403">
    <property type="entry name" value="Ankyrin repeat"/>
    <property type="match status" value="1"/>
</dbReference>
<organism evidence="4 5">
    <name type="scientific">Colletotrichum asianum</name>
    <dbReference type="NCBI Taxonomy" id="702518"/>
    <lineage>
        <taxon>Eukaryota</taxon>
        <taxon>Fungi</taxon>
        <taxon>Dikarya</taxon>
        <taxon>Ascomycota</taxon>
        <taxon>Pezizomycotina</taxon>
        <taxon>Sordariomycetes</taxon>
        <taxon>Hypocreomycetidae</taxon>
        <taxon>Glomerellales</taxon>
        <taxon>Glomerellaceae</taxon>
        <taxon>Colletotrichum</taxon>
        <taxon>Colletotrichum gloeosporioides species complex</taxon>
    </lineage>
</organism>
<keyword evidence="2 3" id="KW-0040">ANK repeat</keyword>
<keyword evidence="1" id="KW-0677">Repeat</keyword>
<dbReference type="EMBL" id="WOWK01000119">
    <property type="protein sequence ID" value="KAF0317955.1"/>
    <property type="molecule type" value="Genomic_DNA"/>
</dbReference>